<organism evidence="1 2">
    <name type="scientific">Hydrobacter penzbergensis</name>
    <dbReference type="NCBI Taxonomy" id="1235997"/>
    <lineage>
        <taxon>Bacteria</taxon>
        <taxon>Pseudomonadati</taxon>
        <taxon>Bacteroidota</taxon>
        <taxon>Chitinophagia</taxon>
        <taxon>Chitinophagales</taxon>
        <taxon>Chitinophagaceae</taxon>
        <taxon>Hydrobacter</taxon>
    </lineage>
</organism>
<gene>
    <name evidence="1" type="ORF">SAMN05444410_102239</name>
</gene>
<comment type="caution">
    <text evidence="1">The sequence shown here is derived from an EMBL/GenBank/DDBJ whole genome shotgun (WGS) entry which is preliminary data.</text>
</comment>
<dbReference type="EMBL" id="FNNO01000002">
    <property type="protein sequence ID" value="SDW41204.1"/>
    <property type="molecule type" value="Genomic_DNA"/>
</dbReference>
<dbReference type="Proteomes" id="UP000198711">
    <property type="component" value="Unassembled WGS sequence"/>
</dbReference>
<reference evidence="1 2" key="1">
    <citation type="submission" date="2016-10" db="EMBL/GenBank/DDBJ databases">
        <authorList>
            <person name="Varghese N."/>
            <person name="Submissions S."/>
        </authorList>
    </citation>
    <scope>NUCLEOTIDE SEQUENCE [LARGE SCALE GENOMIC DNA]</scope>
    <source>
        <strain evidence="1 2">DSM 25353</strain>
    </source>
</reference>
<evidence type="ECO:0000313" key="1">
    <source>
        <dbReference type="EMBL" id="SDW41204.1"/>
    </source>
</evidence>
<sequence>MRIVLKYAYIWSMKARLNLTIDDALLEHVKGYAVKQQTSISELVENYFKSVTKPVKRKNILTMVDELKKPTKVDTKADLKELYYQDKAKKYGF</sequence>
<evidence type="ECO:0000313" key="2">
    <source>
        <dbReference type="Proteomes" id="UP000198711"/>
    </source>
</evidence>
<dbReference type="InterPro" id="IPR045944">
    <property type="entry name" value="DUF6364"/>
</dbReference>
<name>A0A8X8IDQ3_9BACT</name>
<accession>A0A8X8IDQ3</accession>
<keyword evidence="2" id="KW-1185">Reference proteome</keyword>
<protein>
    <submittedName>
        <fullName evidence="1">Uncharacterized protein</fullName>
    </submittedName>
</protein>
<dbReference type="RefSeq" id="WP_092722402.1">
    <property type="nucleotide sequence ID" value="NZ_FNNO01000002.1"/>
</dbReference>
<dbReference type="Pfam" id="PF19891">
    <property type="entry name" value="DUF6364"/>
    <property type="match status" value="1"/>
</dbReference>
<proteinExistence type="predicted"/>
<dbReference type="AlphaFoldDB" id="A0A8X8IDQ3"/>